<dbReference type="PANTHER" id="PTHR35862:SF3">
    <property type="entry name" value="FELS-2 PROPHAGE PROTEIN"/>
    <property type="match status" value="1"/>
</dbReference>
<dbReference type="Gene3D" id="2.40.50.230">
    <property type="entry name" value="Gp5 N-terminal domain"/>
    <property type="match status" value="1"/>
</dbReference>
<dbReference type="Proteomes" id="UP001185068">
    <property type="component" value="Unassembled WGS sequence"/>
</dbReference>
<dbReference type="EMBL" id="JALLIR010000001">
    <property type="protein sequence ID" value="MDR9944713.1"/>
    <property type="molecule type" value="Genomic_DNA"/>
</dbReference>
<gene>
    <name evidence="2" type="ORF">MX989_01200</name>
</gene>
<dbReference type="InterPro" id="IPR037026">
    <property type="entry name" value="Vgr_OB-fold_dom_sf"/>
</dbReference>
<evidence type="ECO:0000313" key="2">
    <source>
        <dbReference type="EMBL" id="MDR9944713.1"/>
    </source>
</evidence>
<dbReference type="NCBIfam" id="TIGR01644">
    <property type="entry name" value="phage_P2_V"/>
    <property type="match status" value="1"/>
</dbReference>
<reference evidence="2" key="1">
    <citation type="submission" date="2022-11" db="EMBL/GenBank/DDBJ databases">
        <title>blaNDM-1 and qnrB1 co-producing ST413 Enterobacter.</title>
        <authorList>
            <person name="Halder G."/>
            <person name="Chaudhuri B."/>
            <person name="Dutta S."/>
        </authorList>
    </citation>
    <scope>NUCLEOTIDE SEQUENCE</scope>
    <source>
        <strain evidence="2">PEER684</strain>
    </source>
</reference>
<dbReference type="Pfam" id="PF04717">
    <property type="entry name" value="Phage_base_V"/>
    <property type="match status" value="1"/>
</dbReference>
<protein>
    <submittedName>
        <fullName evidence="2">Phage baseplate assembly protein V</fullName>
    </submittedName>
</protein>
<dbReference type="Gene3D" id="6.20.150.10">
    <property type="match status" value="1"/>
</dbReference>
<dbReference type="InterPro" id="IPR013046">
    <property type="entry name" value="GpV/Gp45"/>
</dbReference>
<proteinExistence type="predicted"/>
<dbReference type="InterPro" id="IPR006531">
    <property type="entry name" value="Gp5/Vgr_OB"/>
</dbReference>
<dbReference type="RefSeq" id="WP_059386222.1">
    <property type="nucleotide sequence ID" value="NZ_JACWFD010000015.1"/>
</dbReference>
<accession>A0AAE4DSF3</accession>
<evidence type="ECO:0000259" key="1">
    <source>
        <dbReference type="Pfam" id="PF04717"/>
    </source>
</evidence>
<dbReference type="AlphaFoldDB" id="A0AAE4DSF3"/>
<feature type="domain" description="Gp5/Type VI secretion system Vgr protein OB-fold" evidence="1">
    <location>
        <begin position="8"/>
        <end position="76"/>
    </location>
</feature>
<comment type="caution">
    <text evidence="2">The sequence shown here is derived from an EMBL/GenBank/DDBJ whole genome shotgun (WGS) entry which is preliminary data.</text>
</comment>
<sequence>MKGVTRQTGIICDIDEAAVCVRVTLPECDNLRSNWLSILQRNTQENKDYWLPDIGEQVEVLLDDNGEDGVVLGAVYSSVDTAPLASREKRYVHFSDGAAFEYDRKTHQLTVNGGIEKIIIEVKDSTRLTSPQVEIKAQKVLVTSDTVNVKATDVSVEASIVDVKALDVTVDAPLSTFTGNVTVMKKLTWHGGMMGSGGVGSSAVITGNVNVQGNVNVSGSIMDGGGNSNHHSHGY</sequence>
<name>A0AAE4DSF3_9ENTR</name>
<dbReference type="PANTHER" id="PTHR35862">
    <property type="entry name" value="FELS-2 PROPHAGE PROTEIN"/>
    <property type="match status" value="1"/>
</dbReference>
<organism evidence="2 3">
    <name type="scientific">Enterobacter sichuanensis</name>
    <dbReference type="NCBI Taxonomy" id="2071710"/>
    <lineage>
        <taxon>Bacteria</taxon>
        <taxon>Pseudomonadati</taxon>
        <taxon>Pseudomonadota</taxon>
        <taxon>Gammaproteobacteria</taxon>
        <taxon>Enterobacterales</taxon>
        <taxon>Enterobacteriaceae</taxon>
        <taxon>Enterobacter</taxon>
        <taxon>Enterobacter cloacae complex</taxon>
    </lineage>
</organism>
<dbReference type="InterPro" id="IPR052726">
    <property type="entry name" value="Phage_Baseplate_Hub"/>
</dbReference>
<evidence type="ECO:0000313" key="3">
    <source>
        <dbReference type="Proteomes" id="UP001185068"/>
    </source>
</evidence>